<keyword evidence="3" id="KW-1185">Reference proteome</keyword>
<name>A0AAD9AGC0_9PEZI</name>
<evidence type="ECO:0000256" key="1">
    <source>
        <dbReference type="SAM" id="MobiDB-lite"/>
    </source>
</evidence>
<accession>A0AAD9AGC0</accession>
<gene>
    <name evidence="2" type="ORF">CCHR01_10161</name>
</gene>
<reference evidence="2" key="1">
    <citation type="submission" date="2023-01" db="EMBL/GenBank/DDBJ databases">
        <title>Colletotrichum chrysophilum M932 genome sequence.</title>
        <authorList>
            <person name="Baroncelli R."/>
        </authorList>
    </citation>
    <scope>NUCLEOTIDE SEQUENCE</scope>
    <source>
        <strain evidence="2">M932</strain>
    </source>
</reference>
<protein>
    <submittedName>
        <fullName evidence="2">Uncharacterized protein</fullName>
    </submittedName>
</protein>
<comment type="caution">
    <text evidence="2">The sequence shown here is derived from an EMBL/GenBank/DDBJ whole genome shotgun (WGS) entry which is preliminary data.</text>
</comment>
<dbReference type="EMBL" id="JAQOWY010000210">
    <property type="protein sequence ID" value="KAK1847179.1"/>
    <property type="molecule type" value="Genomic_DNA"/>
</dbReference>
<feature type="region of interest" description="Disordered" evidence="1">
    <location>
        <begin position="86"/>
        <end position="106"/>
    </location>
</feature>
<organism evidence="2 3">
    <name type="scientific">Colletotrichum chrysophilum</name>
    <dbReference type="NCBI Taxonomy" id="1836956"/>
    <lineage>
        <taxon>Eukaryota</taxon>
        <taxon>Fungi</taxon>
        <taxon>Dikarya</taxon>
        <taxon>Ascomycota</taxon>
        <taxon>Pezizomycotina</taxon>
        <taxon>Sordariomycetes</taxon>
        <taxon>Hypocreomycetidae</taxon>
        <taxon>Glomerellales</taxon>
        <taxon>Glomerellaceae</taxon>
        <taxon>Colletotrichum</taxon>
        <taxon>Colletotrichum gloeosporioides species complex</taxon>
    </lineage>
</organism>
<dbReference type="Proteomes" id="UP001243330">
    <property type="component" value="Unassembled WGS sequence"/>
</dbReference>
<feature type="compositionally biased region" description="Basic and acidic residues" evidence="1">
    <location>
        <begin position="96"/>
        <end position="106"/>
    </location>
</feature>
<evidence type="ECO:0000313" key="2">
    <source>
        <dbReference type="EMBL" id="KAK1847179.1"/>
    </source>
</evidence>
<dbReference type="AlphaFoldDB" id="A0AAD9AGC0"/>
<sequence>MAWNVPGPKVDALQDGVKDRIATVQRAGGSIVVLSFSVGTSADGGGSSSNIKRLTSDDAANTAGGGGGDEYGKHVLRRGGVGFGLGLPLPPVETEGQQRKPVVREP</sequence>
<feature type="region of interest" description="Disordered" evidence="1">
    <location>
        <begin position="40"/>
        <end position="73"/>
    </location>
</feature>
<evidence type="ECO:0000313" key="3">
    <source>
        <dbReference type="Proteomes" id="UP001243330"/>
    </source>
</evidence>
<proteinExistence type="predicted"/>